<feature type="transmembrane region" description="Helical" evidence="1">
    <location>
        <begin position="189"/>
        <end position="213"/>
    </location>
</feature>
<dbReference type="RefSeq" id="WP_047813451.1">
    <property type="nucleotide sequence ID" value="NZ_LECT01000015.1"/>
</dbReference>
<reference evidence="2" key="1">
    <citation type="submission" date="2015-05" db="EMBL/GenBank/DDBJ databases">
        <title>Permanent draft genome of Rhodopirellula islandicus K833.</title>
        <authorList>
            <person name="Kizina J."/>
            <person name="Richter M."/>
            <person name="Glockner F.O."/>
            <person name="Harder J."/>
        </authorList>
    </citation>
    <scope>NUCLEOTIDE SEQUENCE [LARGE SCALE GENOMIC DNA]</scope>
    <source>
        <strain evidence="2">K833</strain>
    </source>
</reference>
<name>A0A0J1ELJ4_RHOIS</name>
<proteinExistence type="predicted"/>
<accession>A0A0J1ELJ4</accession>
<keyword evidence="1" id="KW-0812">Transmembrane</keyword>
<dbReference type="PATRIC" id="fig|595434.4.peg.1528"/>
<feature type="transmembrane region" description="Helical" evidence="1">
    <location>
        <begin position="127"/>
        <end position="146"/>
    </location>
</feature>
<organism evidence="2 3">
    <name type="scientific">Rhodopirellula islandica</name>
    <dbReference type="NCBI Taxonomy" id="595434"/>
    <lineage>
        <taxon>Bacteria</taxon>
        <taxon>Pseudomonadati</taxon>
        <taxon>Planctomycetota</taxon>
        <taxon>Planctomycetia</taxon>
        <taxon>Pirellulales</taxon>
        <taxon>Pirellulaceae</taxon>
        <taxon>Rhodopirellula</taxon>
    </lineage>
</organism>
<evidence type="ECO:0008006" key="4">
    <source>
        <dbReference type="Google" id="ProtNLM"/>
    </source>
</evidence>
<feature type="transmembrane region" description="Helical" evidence="1">
    <location>
        <begin position="39"/>
        <end position="60"/>
    </location>
</feature>
<dbReference type="EMBL" id="LECT01000015">
    <property type="protein sequence ID" value="KLU06384.1"/>
    <property type="molecule type" value="Genomic_DNA"/>
</dbReference>
<dbReference type="Proteomes" id="UP000036367">
    <property type="component" value="Unassembled WGS sequence"/>
</dbReference>
<protein>
    <recommendedName>
        <fullName evidence="4">Transmembrane protein</fullName>
    </recommendedName>
</protein>
<evidence type="ECO:0000313" key="2">
    <source>
        <dbReference type="EMBL" id="KLU06384.1"/>
    </source>
</evidence>
<dbReference type="OrthoDB" id="9848457at2"/>
<keyword evidence="3" id="KW-1185">Reference proteome</keyword>
<dbReference type="AlphaFoldDB" id="A0A0J1ELJ4"/>
<evidence type="ECO:0000256" key="1">
    <source>
        <dbReference type="SAM" id="Phobius"/>
    </source>
</evidence>
<keyword evidence="1" id="KW-0472">Membrane</keyword>
<keyword evidence="1" id="KW-1133">Transmembrane helix</keyword>
<feature type="transmembrane region" description="Helical" evidence="1">
    <location>
        <begin position="97"/>
        <end position="115"/>
    </location>
</feature>
<comment type="caution">
    <text evidence="2">The sequence shown here is derived from an EMBL/GenBank/DDBJ whole genome shotgun (WGS) entry which is preliminary data.</text>
</comment>
<evidence type="ECO:0000313" key="3">
    <source>
        <dbReference type="Proteomes" id="UP000036367"/>
    </source>
</evidence>
<sequence length="348" mass="38887">MTFALAFAIGAPLGMFLIGLLDNEAGLDRDFVLTGVPTWMNVVGLVVTGAVLIAVANWPVRTIRRLLSRMLGRAMTDHSDPKFGDSEIPRWMFPVRGYIAARWCLALSTCLPAIAMLSDGPMDDGKIAAASFGLGIPLVLAIFFGWRGLAEASLYREAEKGQRLAVWQMNAKESQLCRRWFYRDLFQRIARFVGIPMAIGMTAAISTMLYFWYEGVEAWATSGGRLIATVLAVGGMVLMGWCLLLIPNLVIVSRNHIGALFLKDRFCFAGHSIRMTTNHHRRRVAFVDQPDQKLLSITLVWLHRRRSSNHGTGLIPYVTDTTTQRVYRIPVPTESLPSIPRLQSSYQR</sequence>
<feature type="transmembrane region" description="Helical" evidence="1">
    <location>
        <begin position="225"/>
        <end position="246"/>
    </location>
</feature>
<gene>
    <name evidence="2" type="ORF">RISK_001595</name>
</gene>